<protein>
    <submittedName>
        <fullName evidence="3">Uncharacterized protein</fullName>
    </submittedName>
</protein>
<dbReference type="Proteomes" id="UP001431209">
    <property type="component" value="Unassembled WGS sequence"/>
</dbReference>
<dbReference type="Gene3D" id="1.25.40.20">
    <property type="entry name" value="Ankyrin repeat-containing domain"/>
    <property type="match status" value="2"/>
</dbReference>
<comment type="caution">
    <text evidence="3">The sequence shown here is derived from an EMBL/GenBank/DDBJ whole genome shotgun (WGS) entry which is preliminary data.</text>
</comment>
<evidence type="ECO:0000256" key="2">
    <source>
        <dbReference type="ARBA" id="ARBA00023043"/>
    </source>
</evidence>
<dbReference type="InterPro" id="IPR002110">
    <property type="entry name" value="Ankyrin_rpt"/>
</dbReference>
<dbReference type="PANTHER" id="PTHR24198">
    <property type="entry name" value="ANKYRIN REPEAT AND PROTEIN KINASE DOMAIN-CONTAINING PROTEIN"/>
    <property type="match status" value="1"/>
</dbReference>
<accession>A0AAW2ZHX3</accession>
<dbReference type="SUPFAM" id="SSF48403">
    <property type="entry name" value="Ankyrin repeat"/>
    <property type="match status" value="1"/>
</dbReference>
<evidence type="ECO:0000256" key="1">
    <source>
        <dbReference type="ARBA" id="ARBA00022737"/>
    </source>
</evidence>
<keyword evidence="1" id="KW-0677">Repeat</keyword>
<gene>
    <name evidence="3" type="ORF">AKO1_015739</name>
</gene>
<dbReference type="InterPro" id="IPR036770">
    <property type="entry name" value="Ankyrin_rpt-contain_sf"/>
</dbReference>
<sequence length="782" mass="88949">METDVSQENPEEIRLSVSISVPGIDKAISPPPSDDAHPKHSNISIDLSVLDTGMDKLYPDVMGESKSPYHSLNTSKALDHNLMDDMVVIEMPKDEKGSNYNYNKVYLYLNSLDRTAALFEKILHLVSAYYPQAFDPHTPRYRFEIEQIRFLTVQMNIESYNLTSEQIHEVVDMVSLKQKQSQGKTLISSDIVEVLRTIACSSLESMREEIVSLKLSAANLEQQSLVKDLKLQREMKKHEEEKIRNSLVVTPSTCVTIPQDSVATKQSIEKSIKLLGDNVNKPMNDFGDTLLHAISYYGEIANAKWFLTQKSPLVHVLNARHETPLDVAIKAQNIMMAITLIGHGALPSLEMRNTLVRHLLTADDKKLKSASLKRCLNLTKESKINNVDSYQMTPLHWAVILHMDKSVKWIVNVPNVKSQERDKFGRTPMMCAASCGNDEAMKILSLTVNLNLTVQDLKGNTALHHYLRYMLSWEHNHVENTFESPYKILFTEFIMNIFKISNSSIPEIVVYNAAKIDKTSLYHQLIASFMNYIAHRDDVMEILMSPDPSIFMQTMNLDDSLLEGFVDQVTIKRYLCIILRNRIKHPQFYVGPVTRQIHRSVGCALKLHCLTLLGNSEKESKWCLQVNEYGRPNKNEKQFDMIQAAGGRIFFIDGVSVLQLVNDYNKMLIRDAHSGVVSKAKKDSRWNSGAHYALRNSPNNVVVVKYGPSFKKLSVTTLKMQIVGNDYAQYHFTDNDIESWRDITKPVWVKDAQGFTPVQLAQERARHLSSIGFSSKHHTFGM</sequence>
<evidence type="ECO:0000313" key="4">
    <source>
        <dbReference type="Proteomes" id="UP001431209"/>
    </source>
</evidence>
<keyword evidence="4" id="KW-1185">Reference proteome</keyword>
<keyword evidence="2" id="KW-0040">ANK repeat</keyword>
<dbReference type="AlphaFoldDB" id="A0AAW2ZHX3"/>
<dbReference type="EMBL" id="JAOPGA020001450">
    <property type="protein sequence ID" value="KAL0488588.1"/>
    <property type="molecule type" value="Genomic_DNA"/>
</dbReference>
<dbReference type="PANTHER" id="PTHR24198:SF165">
    <property type="entry name" value="ANKYRIN REPEAT-CONTAINING PROTEIN-RELATED"/>
    <property type="match status" value="1"/>
</dbReference>
<evidence type="ECO:0000313" key="3">
    <source>
        <dbReference type="EMBL" id="KAL0488588.1"/>
    </source>
</evidence>
<proteinExistence type="predicted"/>
<name>A0AAW2ZHX3_9EUKA</name>
<dbReference type="SMART" id="SM00248">
    <property type="entry name" value="ANK"/>
    <property type="match status" value="4"/>
</dbReference>
<organism evidence="3 4">
    <name type="scientific">Acrasis kona</name>
    <dbReference type="NCBI Taxonomy" id="1008807"/>
    <lineage>
        <taxon>Eukaryota</taxon>
        <taxon>Discoba</taxon>
        <taxon>Heterolobosea</taxon>
        <taxon>Tetramitia</taxon>
        <taxon>Eutetramitia</taxon>
        <taxon>Acrasidae</taxon>
        <taxon>Acrasis</taxon>
    </lineage>
</organism>
<reference evidence="3 4" key="1">
    <citation type="submission" date="2024-03" db="EMBL/GenBank/DDBJ databases">
        <title>The Acrasis kona genome and developmental transcriptomes reveal deep origins of eukaryotic multicellular pathways.</title>
        <authorList>
            <person name="Sheikh S."/>
            <person name="Fu C.-J."/>
            <person name="Brown M.W."/>
            <person name="Baldauf S.L."/>
        </authorList>
    </citation>
    <scope>NUCLEOTIDE SEQUENCE [LARGE SCALE GENOMIC DNA]</scope>
    <source>
        <strain evidence="3 4">ATCC MYA-3509</strain>
    </source>
</reference>